<organism evidence="1 2">
    <name type="scientific">Cynoglossus semilaevis</name>
    <name type="common">Tongue sole</name>
    <dbReference type="NCBI Taxonomy" id="244447"/>
    <lineage>
        <taxon>Eukaryota</taxon>
        <taxon>Metazoa</taxon>
        <taxon>Chordata</taxon>
        <taxon>Craniata</taxon>
        <taxon>Vertebrata</taxon>
        <taxon>Euteleostomi</taxon>
        <taxon>Actinopterygii</taxon>
        <taxon>Neopterygii</taxon>
        <taxon>Teleostei</taxon>
        <taxon>Neoteleostei</taxon>
        <taxon>Acanthomorphata</taxon>
        <taxon>Carangaria</taxon>
        <taxon>Pleuronectiformes</taxon>
        <taxon>Pleuronectoidei</taxon>
        <taxon>Cynoglossidae</taxon>
        <taxon>Cynoglossinae</taxon>
        <taxon>Cynoglossus</taxon>
    </lineage>
</organism>
<reference evidence="1" key="3">
    <citation type="submission" date="2025-09" db="UniProtKB">
        <authorList>
            <consortium name="Ensembl"/>
        </authorList>
    </citation>
    <scope>IDENTIFICATION</scope>
</reference>
<sequence>CVLRCVTLGNQGSSPCGAVLMNEPWRLAGSTFTYTQTSSASKPITLKAKSLWDKSGAVVMAVRRPG</sequence>
<proteinExistence type="predicted"/>
<reference evidence="1 2" key="1">
    <citation type="journal article" date="2014" name="Nat. Genet.">
        <title>Whole-genome sequence of a flatfish provides insights into ZW sex chromosome evolution and adaptation to a benthic lifestyle.</title>
        <authorList>
            <person name="Chen S."/>
            <person name="Zhang G."/>
            <person name="Shao C."/>
            <person name="Huang Q."/>
            <person name="Liu G."/>
            <person name="Zhang P."/>
            <person name="Song W."/>
            <person name="An N."/>
            <person name="Chalopin D."/>
            <person name="Volff J.N."/>
            <person name="Hong Y."/>
            <person name="Li Q."/>
            <person name="Sha Z."/>
            <person name="Zhou H."/>
            <person name="Xie M."/>
            <person name="Yu Q."/>
            <person name="Liu Y."/>
            <person name="Xiang H."/>
            <person name="Wang N."/>
            <person name="Wu K."/>
            <person name="Yang C."/>
            <person name="Zhou Q."/>
            <person name="Liao X."/>
            <person name="Yang L."/>
            <person name="Hu Q."/>
            <person name="Zhang J."/>
            <person name="Meng L."/>
            <person name="Jin L."/>
            <person name="Tian Y."/>
            <person name="Lian J."/>
            <person name="Yang J."/>
            <person name="Miao G."/>
            <person name="Liu S."/>
            <person name="Liang Z."/>
            <person name="Yan F."/>
            <person name="Li Y."/>
            <person name="Sun B."/>
            <person name="Zhang H."/>
            <person name="Zhang J."/>
            <person name="Zhu Y."/>
            <person name="Du M."/>
            <person name="Zhao Y."/>
            <person name="Schartl M."/>
            <person name="Tang Q."/>
            <person name="Wang J."/>
        </authorList>
    </citation>
    <scope>NUCLEOTIDE SEQUENCE</scope>
</reference>
<dbReference type="Ensembl" id="ENSCSET00000012038.1">
    <property type="protein sequence ID" value="ENSCSEP00000011897.1"/>
    <property type="gene ID" value="ENSCSEG00000007672.1"/>
</dbReference>
<dbReference type="AlphaFoldDB" id="A0A3P8VBY0"/>
<keyword evidence="2" id="KW-1185">Reference proteome</keyword>
<dbReference type="Proteomes" id="UP000265120">
    <property type="component" value="Chromosome 8"/>
</dbReference>
<name>A0A3P8VBY0_CYNSE</name>
<reference evidence="1" key="2">
    <citation type="submission" date="2025-08" db="UniProtKB">
        <authorList>
            <consortium name="Ensembl"/>
        </authorList>
    </citation>
    <scope>IDENTIFICATION</scope>
</reference>
<evidence type="ECO:0000313" key="1">
    <source>
        <dbReference type="Ensembl" id="ENSCSEP00000011897.1"/>
    </source>
</evidence>
<accession>A0A3P8VBY0</accession>
<protein>
    <submittedName>
        <fullName evidence="1">Uncharacterized protein</fullName>
    </submittedName>
</protein>
<evidence type="ECO:0000313" key="2">
    <source>
        <dbReference type="Proteomes" id="UP000265120"/>
    </source>
</evidence>
<dbReference type="InParanoid" id="A0A3P8VBY0"/>